<dbReference type="AlphaFoldDB" id="A0A8D4VQH5"/>
<comment type="pathway">
    <text evidence="2">Glycan metabolism.</text>
</comment>
<evidence type="ECO:0000256" key="1">
    <source>
        <dbReference type="ARBA" id="ARBA00004429"/>
    </source>
</evidence>
<keyword evidence="7" id="KW-0812">Transmembrane</keyword>
<feature type="transmembrane region" description="Helical" evidence="7">
    <location>
        <begin position="66"/>
        <end position="89"/>
    </location>
</feature>
<dbReference type="PANTHER" id="PTHR43867">
    <property type="entry name" value="CELLULOSE SYNTHASE CATALYTIC SUBUNIT A [UDP-FORMING]"/>
    <property type="match status" value="1"/>
</dbReference>
<reference evidence="9" key="1">
    <citation type="submission" date="2019-06" db="EMBL/GenBank/DDBJ databases">
        <title>Complete genome sequence of Methylogaea oryzae strain JCM16910.</title>
        <authorList>
            <person name="Asakawa S."/>
        </authorList>
    </citation>
    <scope>NUCLEOTIDE SEQUENCE</scope>
    <source>
        <strain evidence="9">E10</strain>
    </source>
</reference>
<dbReference type="NCBIfam" id="NF003958">
    <property type="entry name" value="PRK05454.2-1"/>
    <property type="match status" value="1"/>
</dbReference>
<feature type="transmembrane region" description="Helical" evidence="7">
    <location>
        <begin position="474"/>
        <end position="498"/>
    </location>
</feature>
<keyword evidence="5" id="KW-0808">Transferase</keyword>
<feature type="transmembrane region" description="Helical" evidence="7">
    <location>
        <begin position="554"/>
        <end position="576"/>
    </location>
</feature>
<evidence type="ECO:0000256" key="6">
    <source>
        <dbReference type="ARBA" id="ARBA00022989"/>
    </source>
</evidence>
<name>A0A8D4VQH5_9GAMM</name>
<evidence type="ECO:0000313" key="10">
    <source>
        <dbReference type="Proteomes" id="UP000824988"/>
    </source>
</evidence>
<dbReference type="NCBIfam" id="NF003962">
    <property type="entry name" value="PRK05454.2-5"/>
    <property type="match status" value="1"/>
</dbReference>
<evidence type="ECO:0000259" key="8">
    <source>
        <dbReference type="Pfam" id="PF13632"/>
    </source>
</evidence>
<feature type="domain" description="Glycosyltransferase 2-like" evidence="8">
    <location>
        <begin position="216"/>
        <end position="406"/>
    </location>
</feature>
<dbReference type="PANTHER" id="PTHR43867:SF5">
    <property type="entry name" value="GLUCANS BIOSYNTHESIS GLUCOSYLTRANSFERASE H"/>
    <property type="match status" value="1"/>
</dbReference>
<gene>
    <name evidence="9" type="ORF">MoryE10_28060</name>
</gene>
<dbReference type="EMBL" id="AP019782">
    <property type="protein sequence ID" value="BBL72200.1"/>
    <property type="molecule type" value="Genomic_DNA"/>
</dbReference>
<accession>A0A8D4VQH5</accession>
<keyword evidence="10" id="KW-1185">Reference proteome</keyword>
<evidence type="ECO:0000256" key="5">
    <source>
        <dbReference type="ARBA" id="ARBA00022679"/>
    </source>
</evidence>
<feature type="transmembrane region" description="Helical" evidence="7">
    <location>
        <begin position="385"/>
        <end position="409"/>
    </location>
</feature>
<keyword evidence="6 7" id="KW-1133">Transmembrane helix</keyword>
<dbReference type="Proteomes" id="UP000824988">
    <property type="component" value="Chromosome"/>
</dbReference>
<evidence type="ECO:0000256" key="3">
    <source>
        <dbReference type="ARBA" id="ARBA00022475"/>
    </source>
</evidence>
<comment type="subcellular location">
    <subcellularLocation>
        <location evidence="1">Cell inner membrane</location>
        <topology evidence="1">Multi-pass membrane protein</topology>
    </subcellularLocation>
</comment>
<keyword evidence="7" id="KW-0472">Membrane</keyword>
<feature type="transmembrane region" description="Helical" evidence="7">
    <location>
        <begin position="441"/>
        <end position="462"/>
    </location>
</feature>
<keyword evidence="4" id="KW-0328">Glycosyltransferase</keyword>
<dbReference type="KEGG" id="moz:MoryE10_28060"/>
<dbReference type="CDD" id="cd04191">
    <property type="entry name" value="Glucan_BSP_MdoH"/>
    <property type="match status" value="1"/>
</dbReference>
<organism evidence="9 10">
    <name type="scientific">Methylogaea oryzae</name>
    <dbReference type="NCBI Taxonomy" id="1295382"/>
    <lineage>
        <taxon>Bacteria</taxon>
        <taxon>Pseudomonadati</taxon>
        <taxon>Pseudomonadota</taxon>
        <taxon>Gammaproteobacteria</taxon>
        <taxon>Methylococcales</taxon>
        <taxon>Methylococcaceae</taxon>
        <taxon>Methylogaea</taxon>
    </lineage>
</organism>
<sequence length="708" mass="79791">MSLTHSQQRDAMPSDYLKPPVPTPGRILLRRVVYFSLVLLTTAAAMVLLVGVFQTDGVTPLEFALLFLYGALILWVSTSFWIAALGFWVQLRGGDPLAITRQPPRPGADADGSPLRTAVVMPVYNEDPERVSAGLRSIWQSLKETGRDGEFDLFILSDTRDAQCWLQEELNWYQLCEETGAHGRVFYRNRVHNTSRKCGNIAEFCERWGGRYRYMIVLDADSIMGGSTLVKMVETMEAQPQVALIQTPPIPVNHESLFVRVLQFSSSLYGGMFAAGLNYWQMCDGNYWGHNAIIRLKPFVEHCHLPKLPGREPFGGEIFSHDFVEAALLRRAGWEVWLAYDMGESYEELPTTLIDFAKRDRRWCQGNLQHAGVLLVRGMRPLSRLYMLMGMMSYLSSPLWAMFLMVTGIEAYNQTQTVPVYFSGDNWYPVWPESYTVEMTTVLLVTLGMLFLPKAMGLLLLVLQWRKLKSYGGLIRVSLSVVLETVFTTLIAPVLMIYQSKFVLAILSRRSVGWPSQQRGDHRLGFSEAVAAHYGHTAVGISAGWLSYSYVPDFFLWLTPVLAGLVLSVPVSMYSSSTHLGRCLKRWGLFLTPEEYDPPRVLRLLEENLETVDFWSRRAGGRAEDVVADAAVMALHQGLLPQRPLRKRQRYQLRALTYQLLEDGSESLSLQEKRAVLSDPETLLRLHTLAASGTVVTGQATTDGPVSH</sequence>
<evidence type="ECO:0000256" key="4">
    <source>
        <dbReference type="ARBA" id="ARBA00022676"/>
    </source>
</evidence>
<dbReference type="InterPro" id="IPR001173">
    <property type="entry name" value="Glyco_trans_2-like"/>
</dbReference>
<proteinExistence type="predicted"/>
<dbReference type="GO" id="GO:0005886">
    <property type="term" value="C:plasma membrane"/>
    <property type="evidence" value="ECO:0007669"/>
    <property type="project" value="UniProtKB-SubCell"/>
</dbReference>
<dbReference type="GO" id="GO:0016758">
    <property type="term" value="F:hexosyltransferase activity"/>
    <property type="evidence" value="ECO:0007669"/>
    <property type="project" value="TreeGrafter"/>
</dbReference>
<dbReference type="InterPro" id="IPR050321">
    <property type="entry name" value="Glycosyltr_2/OpgH_subfam"/>
</dbReference>
<keyword evidence="3" id="KW-1003">Cell membrane</keyword>
<feature type="transmembrane region" description="Helical" evidence="7">
    <location>
        <begin position="32"/>
        <end position="54"/>
    </location>
</feature>
<dbReference type="Pfam" id="PF13632">
    <property type="entry name" value="Glyco_trans_2_3"/>
    <property type="match status" value="1"/>
</dbReference>
<evidence type="ECO:0000256" key="7">
    <source>
        <dbReference type="SAM" id="Phobius"/>
    </source>
</evidence>
<evidence type="ECO:0000256" key="2">
    <source>
        <dbReference type="ARBA" id="ARBA00004881"/>
    </source>
</evidence>
<evidence type="ECO:0000313" key="9">
    <source>
        <dbReference type="EMBL" id="BBL72200.1"/>
    </source>
</evidence>
<protein>
    <recommendedName>
        <fullName evidence="8">Glycosyltransferase 2-like domain-containing protein</fullName>
    </recommendedName>
</protein>